<keyword evidence="1" id="KW-0472">Membrane</keyword>
<dbReference type="Proteomes" id="UP000593562">
    <property type="component" value="Unassembled WGS sequence"/>
</dbReference>
<dbReference type="PANTHER" id="PTHR36778">
    <property type="entry name" value="CADMIUM-INDUCED PROTEIN AS8"/>
    <property type="match status" value="1"/>
</dbReference>
<sequence>MEPCASNFWSFWSMRIAIGCGVWWGSVFGPVVIGYFGAGCGVGFSMGFTLVGIGIGLPADFVFEVPYNARSGALEFSQSNHLLSARNVARGGWKNIASRIAVLQREARGRFLSVKENNLFGHMTSILPIHAMSISKGCERFGSYIFPKKDATCNVDLFSPKMGINDLWSYHLQAPSEEDSFDKAVFAG</sequence>
<dbReference type="EMBL" id="JAAARO010000015">
    <property type="protein sequence ID" value="KAF5735820.1"/>
    <property type="molecule type" value="Genomic_DNA"/>
</dbReference>
<protein>
    <submittedName>
        <fullName evidence="2">Cadmium-induced protein AS8</fullName>
    </submittedName>
</protein>
<feature type="transmembrane region" description="Helical" evidence="1">
    <location>
        <begin position="12"/>
        <end position="36"/>
    </location>
</feature>
<evidence type="ECO:0000313" key="3">
    <source>
        <dbReference type="Proteomes" id="UP000593562"/>
    </source>
</evidence>
<dbReference type="InParanoid" id="A0A7J7CP12"/>
<dbReference type="AlphaFoldDB" id="A0A7J7CP12"/>
<dbReference type="InterPro" id="IPR037735">
    <property type="entry name" value="AS8-like"/>
</dbReference>
<dbReference type="PANTHER" id="PTHR36778:SF1">
    <property type="entry name" value="CADMIUM-INDUCED PROTEIN AS8"/>
    <property type="match status" value="1"/>
</dbReference>
<comment type="caution">
    <text evidence="2">The sequence shown here is derived from an EMBL/GenBank/DDBJ whole genome shotgun (WGS) entry which is preliminary data.</text>
</comment>
<name>A0A7J7CP12_TRIWF</name>
<organism evidence="2 3">
    <name type="scientific">Tripterygium wilfordii</name>
    <name type="common">Thunder God vine</name>
    <dbReference type="NCBI Taxonomy" id="458696"/>
    <lineage>
        <taxon>Eukaryota</taxon>
        <taxon>Viridiplantae</taxon>
        <taxon>Streptophyta</taxon>
        <taxon>Embryophyta</taxon>
        <taxon>Tracheophyta</taxon>
        <taxon>Spermatophyta</taxon>
        <taxon>Magnoliopsida</taxon>
        <taxon>eudicotyledons</taxon>
        <taxon>Gunneridae</taxon>
        <taxon>Pentapetalae</taxon>
        <taxon>rosids</taxon>
        <taxon>fabids</taxon>
        <taxon>Celastrales</taxon>
        <taxon>Celastraceae</taxon>
        <taxon>Tripterygium</taxon>
    </lineage>
</organism>
<evidence type="ECO:0000256" key="1">
    <source>
        <dbReference type="SAM" id="Phobius"/>
    </source>
</evidence>
<keyword evidence="1" id="KW-0812">Transmembrane</keyword>
<gene>
    <name evidence="2" type="ORF">HS088_TW15G01336</name>
</gene>
<keyword evidence="1" id="KW-1133">Transmembrane helix</keyword>
<reference evidence="2 3" key="1">
    <citation type="journal article" date="2020" name="Nat. Commun.">
        <title>Genome of Tripterygium wilfordii and identification of cytochrome P450 involved in triptolide biosynthesis.</title>
        <authorList>
            <person name="Tu L."/>
            <person name="Su P."/>
            <person name="Zhang Z."/>
            <person name="Gao L."/>
            <person name="Wang J."/>
            <person name="Hu T."/>
            <person name="Zhou J."/>
            <person name="Zhang Y."/>
            <person name="Zhao Y."/>
            <person name="Liu Y."/>
            <person name="Song Y."/>
            <person name="Tong Y."/>
            <person name="Lu Y."/>
            <person name="Yang J."/>
            <person name="Xu C."/>
            <person name="Jia M."/>
            <person name="Peters R.J."/>
            <person name="Huang L."/>
            <person name="Gao W."/>
        </authorList>
    </citation>
    <scope>NUCLEOTIDE SEQUENCE [LARGE SCALE GENOMIC DNA]</scope>
    <source>
        <strain evidence="3">cv. XIE 37</strain>
        <tissue evidence="2">Leaf</tissue>
    </source>
</reference>
<accession>A0A7J7CP12</accession>
<feature type="transmembrane region" description="Helical" evidence="1">
    <location>
        <begin position="42"/>
        <end position="63"/>
    </location>
</feature>
<evidence type="ECO:0000313" key="2">
    <source>
        <dbReference type="EMBL" id="KAF5735820.1"/>
    </source>
</evidence>
<keyword evidence="3" id="KW-1185">Reference proteome</keyword>
<proteinExistence type="predicted"/>
<dbReference type="FunCoup" id="A0A7J7CP12">
    <property type="interactions" value="1796"/>
</dbReference>